<dbReference type="CDD" id="cd08187">
    <property type="entry name" value="BDH"/>
    <property type="match status" value="1"/>
</dbReference>
<dbReference type="GO" id="GO:0005829">
    <property type="term" value="C:cytosol"/>
    <property type="evidence" value="ECO:0007669"/>
    <property type="project" value="TreeGrafter"/>
</dbReference>
<dbReference type="PANTHER" id="PTHR43633:SF1">
    <property type="entry name" value="ALCOHOL DEHYDROGENASE YQHD"/>
    <property type="match status" value="1"/>
</dbReference>
<dbReference type="EMBL" id="CP013187">
    <property type="protein sequence ID" value="ALO43181.1"/>
    <property type="molecule type" value="Genomic_DNA"/>
</dbReference>
<dbReference type="GO" id="GO:0008106">
    <property type="term" value="F:alcohol dehydrogenase (NADP+) activity"/>
    <property type="evidence" value="ECO:0007669"/>
    <property type="project" value="TreeGrafter"/>
</dbReference>
<feature type="domain" description="Alcohol dehydrogenase iron-type/glycerol dehydrogenase GldA" evidence="4">
    <location>
        <begin position="9"/>
        <end position="175"/>
    </location>
</feature>
<comment type="cofactor">
    <cofactor evidence="1">
        <name>Fe cation</name>
        <dbReference type="ChEBI" id="CHEBI:24875"/>
    </cofactor>
</comment>
<accession>A0A0S2K4J5</accession>
<evidence type="ECO:0000256" key="2">
    <source>
        <dbReference type="ARBA" id="ARBA00007358"/>
    </source>
</evidence>
<dbReference type="FunFam" id="3.40.50.1970:FF:000003">
    <property type="entry name" value="Alcohol dehydrogenase, iron-containing"/>
    <property type="match status" value="1"/>
</dbReference>
<dbReference type="GO" id="GO:0046872">
    <property type="term" value="F:metal ion binding"/>
    <property type="evidence" value="ECO:0007669"/>
    <property type="project" value="InterPro"/>
</dbReference>
<dbReference type="KEGG" id="pphe:PP2015_2694"/>
<proteinExistence type="inferred from homology"/>
<dbReference type="Proteomes" id="UP000061457">
    <property type="component" value="Chromosome I"/>
</dbReference>
<dbReference type="InterPro" id="IPR018211">
    <property type="entry name" value="ADH_Fe_CS"/>
</dbReference>
<keyword evidence="3" id="KW-0560">Oxidoreductase</keyword>
<name>A0A0S2K4J5_9GAMM</name>
<dbReference type="InterPro" id="IPR056798">
    <property type="entry name" value="ADH_Fe_C"/>
</dbReference>
<dbReference type="PROSITE" id="PS00913">
    <property type="entry name" value="ADH_IRON_1"/>
    <property type="match status" value="1"/>
</dbReference>
<dbReference type="Gene3D" id="3.40.50.1970">
    <property type="match status" value="1"/>
</dbReference>
<organism evidence="6 7">
    <name type="scientific">Pseudoalteromonas phenolica</name>
    <dbReference type="NCBI Taxonomy" id="161398"/>
    <lineage>
        <taxon>Bacteria</taxon>
        <taxon>Pseudomonadati</taxon>
        <taxon>Pseudomonadota</taxon>
        <taxon>Gammaproteobacteria</taxon>
        <taxon>Alteromonadales</taxon>
        <taxon>Pseudoalteromonadaceae</taxon>
        <taxon>Pseudoalteromonas</taxon>
    </lineage>
</organism>
<reference evidence="6 7" key="1">
    <citation type="submission" date="2015-11" db="EMBL/GenBank/DDBJ databases">
        <authorList>
            <person name="Zhang Y."/>
            <person name="Guo Z."/>
        </authorList>
    </citation>
    <scope>NUCLEOTIDE SEQUENCE [LARGE SCALE GENOMIC DNA]</scope>
    <source>
        <strain evidence="6 7">KCTC 12086</strain>
    </source>
</reference>
<evidence type="ECO:0000256" key="1">
    <source>
        <dbReference type="ARBA" id="ARBA00001962"/>
    </source>
</evidence>
<dbReference type="PROSITE" id="PS00060">
    <property type="entry name" value="ADH_IRON_2"/>
    <property type="match status" value="1"/>
</dbReference>
<dbReference type="GO" id="GO:1990002">
    <property type="term" value="F:methylglyoxal reductase (NADPH) (acetol producing) activity"/>
    <property type="evidence" value="ECO:0007669"/>
    <property type="project" value="TreeGrafter"/>
</dbReference>
<dbReference type="InterPro" id="IPR044731">
    <property type="entry name" value="BDH-like"/>
</dbReference>
<comment type="similarity">
    <text evidence="2">Belongs to the iron-containing alcohol dehydrogenase family.</text>
</comment>
<dbReference type="InterPro" id="IPR001670">
    <property type="entry name" value="ADH_Fe/GldA"/>
</dbReference>
<feature type="domain" description="Fe-containing alcohol dehydrogenase-like C-terminal" evidence="5">
    <location>
        <begin position="188"/>
        <end position="357"/>
    </location>
</feature>
<gene>
    <name evidence="6" type="ORF">PP2015_2694</name>
</gene>
<evidence type="ECO:0000259" key="4">
    <source>
        <dbReference type="Pfam" id="PF00465"/>
    </source>
</evidence>
<dbReference type="Gene3D" id="1.20.1090.10">
    <property type="entry name" value="Dehydroquinate synthase-like - alpha domain"/>
    <property type="match status" value="1"/>
</dbReference>
<dbReference type="Pfam" id="PF00465">
    <property type="entry name" value="Fe-ADH"/>
    <property type="match status" value="1"/>
</dbReference>
<keyword evidence="7" id="KW-1185">Reference proteome</keyword>
<evidence type="ECO:0000313" key="6">
    <source>
        <dbReference type="EMBL" id="ALO43181.1"/>
    </source>
</evidence>
<evidence type="ECO:0000256" key="3">
    <source>
        <dbReference type="ARBA" id="ARBA00023002"/>
    </source>
</evidence>
<dbReference type="PANTHER" id="PTHR43633">
    <property type="entry name" value="ALCOHOL DEHYDROGENASE YQHD"/>
    <property type="match status" value="1"/>
</dbReference>
<protein>
    <submittedName>
        <fullName evidence="6">Alcohol dehydrogenase</fullName>
    </submittedName>
</protein>
<dbReference type="AlphaFoldDB" id="A0A0S2K4J5"/>
<sequence length="384" mass="41989">MQNFDFYNPTRIVFGQDRLGELDKLIPASAKVLVLYGGGSVKRFGTLEKVISNLGDREVIEFGGIEPNPQFETLMKAVKVVKENDIDFLLAVGGGSVMDGTKFIALAASADKDHHTLLFHGFNPVPVEKAVPLGCIATLPATGSEMNAFSVVTYNEQKYPITSPLVYPQFSVLDPDFTFSLPKEQVANGVADAFVHVIEQYLTQPVGAKVQDRFSEGILKTLIEDGPITYQSDDLAARKNFMWSATSALNGIIGVGVPQDWSTHMIGHELTAMFGIAHGRTLAIVLPSLLRARKAQKHDKLVQFAERVWDITDGTEDEKINQAIDKTEAFFNSLDIVTALSHYGIDDEGIDTVVANMEKMGLTQLSETGDLTLDIVKEILLAAK</sequence>
<evidence type="ECO:0000259" key="5">
    <source>
        <dbReference type="Pfam" id="PF25137"/>
    </source>
</evidence>
<dbReference type="SUPFAM" id="SSF56796">
    <property type="entry name" value="Dehydroquinate synthase-like"/>
    <property type="match status" value="1"/>
</dbReference>
<dbReference type="OrthoDB" id="9815791at2"/>
<dbReference type="RefSeq" id="WP_058030858.1">
    <property type="nucleotide sequence ID" value="NZ_CP013187.1"/>
</dbReference>
<dbReference type="Pfam" id="PF25137">
    <property type="entry name" value="ADH_Fe_C"/>
    <property type="match status" value="1"/>
</dbReference>
<dbReference type="PATRIC" id="fig|161398.10.peg.2751"/>
<dbReference type="STRING" id="161398.PP2015_2694"/>
<dbReference type="GO" id="GO:1990362">
    <property type="term" value="F:butanol dehydrogenase (NAD+) activity"/>
    <property type="evidence" value="ECO:0007669"/>
    <property type="project" value="InterPro"/>
</dbReference>
<evidence type="ECO:0000313" key="7">
    <source>
        <dbReference type="Proteomes" id="UP000061457"/>
    </source>
</evidence>